<organism evidence="2 3">
    <name type="scientific">Pseudanabaena mucicola FACHB-723</name>
    <dbReference type="NCBI Taxonomy" id="2692860"/>
    <lineage>
        <taxon>Bacteria</taxon>
        <taxon>Bacillati</taxon>
        <taxon>Cyanobacteriota</taxon>
        <taxon>Cyanophyceae</taxon>
        <taxon>Pseudanabaenales</taxon>
        <taxon>Pseudanabaenaceae</taxon>
        <taxon>Pseudanabaena</taxon>
    </lineage>
</organism>
<dbReference type="Gene3D" id="3.40.50.150">
    <property type="entry name" value="Vaccinia Virus protein VP39"/>
    <property type="match status" value="1"/>
</dbReference>
<keyword evidence="2" id="KW-0808">Transferase</keyword>
<evidence type="ECO:0000313" key="2">
    <source>
        <dbReference type="EMBL" id="MBD2187093.1"/>
    </source>
</evidence>
<dbReference type="InterPro" id="IPR006342">
    <property type="entry name" value="FkbM_mtfrase"/>
</dbReference>
<dbReference type="RefSeq" id="WP_190401982.1">
    <property type="nucleotide sequence ID" value="NZ_JACJQB010000003.1"/>
</dbReference>
<accession>A0ABR7ZUK8</accession>
<dbReference type="InterPro" id="IPR029063">
    <property type="entry name" value="SAM-dependent_MTases_sf"/>
</dbReference>
<keyword evidence="3" id="KW-1185">Reference proteome</keyword>
<dbReference type="InterPro" id="IPR053202">
    <property type="entry name" value="EGF_Rcpt_Signaling_Reg"/>
</dbReference>
<comment type="caution">
    <text evidence="2">The sequence shown here is derived from an EMBL/GenBank/DDBJ whole genome shotgun (WGS) entry which is preliminary data.</text>
</comment>
<dbReference type="SUPFAM" id="SSF53335">
    <property type="entry name" value="S-adenosyl-L-methionine-dependent methyltransferases"/>
    <property type="match status" value="1"/>
</dbReference>
<dbReference type="GO" id="GO:0008168">
    <property type="term" value="F:methyltransferase activity"/>
    <property type="evidence" value="ECO:0007669"/>
    <property type="project" value="UniProtKB-KW"/>
</dbReference>
<dbReference type="Proteomes" id="UP000642094">
    <property type="component" value="Unassembled WGS sequence"/>
</dbReference>
<feature type="domain" description="Methyltransferase FkbM" evidence="1">
    <location>
        <begin position="64"/>
        <end position="218"/>
    </location>
</feature>
<reference evidence="2 3" key="1">
    <citation type="journal article" date="2020" name="ISME J.">
        <title>Comparative genomics reveals insights into cyanobacterial evolution and habitat adaptation.</title>
        <authorList>
            <person name="Chen M.Y."/>
            <person name="Teng W.K."/>
            <person name="Zhao L."/>
            <person name="Hu C.X."/>
            <person name="Zhou Y.K."/>
            <person name="Han B.P."/>
            <person name="Song L.R."/>
            <person name="Shu W.S."/>
        </authorList>
    </citation>
    <scope>NUCLEOTIDE SEQUENCE [LARGE SCALE GENOMIC DNA]</scope>
    <source>
        <strain evidence="2 3">FACHB-723</strain>
    </source>
</reference>
<evidence type="ECO:0000313" key="3">
    <source>
        <dbReference type="Proteomes" id="UP000642094"/>
    </source>
</evidence>
<dbReference type="NCBIfam" id="TIGR01444">
    <property type="entry name" value="fkbM_fam"/>
    <property type="match status" value="1"/>
</dbReference>
<keyword evidence="2" id="KW-0489">Methyltransferase</keyword>
<name>A0ABR7ZUK8_9CYAN</name>
<dbReference type="PANTHER" id="PTHR34009">
    <property type="entry name" value="PROTEIN STAR"/>
    <property type="match status" value="1"/>
</dbReference>
<dbReference type="PANTHER" id="PTHR34009:SF2">
    <property type="entry name" value="PROTEIN STAR"/>
    <property type="match status" value="1"/>
</dbReference>
<proteinExistence type="predicted"/>
<dbReference type="Pfam" id="PF05050">
    <property type="entry name" value="Methyltransf_21"/>
    <property type="match status" value="1"/>
</dbReference>
<dbReference type="EMBL" id="JACJQB010000003">
    <property type="protein sequence ID" value="MBD2187093.1"/>
    <property type="molecule type" value="Genomic_DNA"/>
</dbReference>
<gene>
    <name evidence="2" type="ORF">H6F41_02910</name>
</gene>
<sequence length="246" mass="28566">MLKKLINFKNRFNEYIYNRYASSALRPSFDRSLIINEGYQSQCGQDKWIANNLLPNLRQGFFVDIGAHDGISFSNTYFLEKVMDWNGIAIEPIPDVFEKLKNNRKCHLINGCISNNSGKSKFYKVSGYAEMLSGIYNQYDSKHLQRIEREISQYGGGYEIQDVNSYLLNEILAERKVFHIDYLNIDVEGAELSILKSIDFNTFDISVIGCENNYKDYRIPKILYQNGYTLHSIVGDEFYVKTKLMD</sequence>
<evidence type="ECO:0000259" key="1">
    <source>
        <dbReference type="Pfam" id="PF05050"/>
    </source>
</evidence>
<protein>
    <submittedName>
        <fullName evidence="2">FkbM family methyltransferase</fullName>
    </submittedName>
</protein>
<dbReference type="GO" id="GO:0032259">
    <property type="term" value="P:methylation"/>
    <property type="evidence" value="ECO:0007669"/>
    <property type="project" value="UniProtKB-KW"/>
</dbReference>